<feature type="compositionally biased region" description="Polar residues" evidence="1">
    <location>
        <begin position="155"/>
        <end position="168"/>
    </location>
</feature>
<dbReference type="InterPro" id="IPR036869">
    <property type="entry name" value="J_dom_sf"/>
</dbReference>
<reference evidence="3" key="1">
    <citation type="submission" date="2016-10" db="EMBL/GenBank/DDBJ databases">
        <authorList>
            <person name="Varghese N."/>
            <person name="Submissions S."/>
        </authorList>
    </citation>
    <scope>NUCLEOTIDE SEQUENCE [LARGE SCALE GENOMIC DNA]</scope>
    <source>
        <strain evidence="3">930I</strain>
    </source>
</reference>
<gene>
    <name evidence="2" type="ORF">SAMN05421742_10433</name>
</gene>
<dbReference type="RefSeq" id="WP_245689338.1">
    <property type="nucleotide sequence ID" value="NZ_FNCV01000004.1"/>
</dbReference>
<evidence type="ECO:0000256" key="1">
    <source>
        <dbReference type="SAM" id="MobiDB-lite"/>
    </source>
</evidence>
<feature type="compositionally biased region" description="Gly residues" evidence="1">
    <location>
        <begin position="139"/>
        <end position="148"/>
    </location>
</feature>
<accession>A0A1G7Z8V7</accession>
<evidence type="ECO:0000313" key="3">
    <source>
        <dbReference type="Proteomes" id="UP000217076"/>
    </source>
</evidence>
<organism evidence="2 3">
    <name type="scientific">Roseospirillum parvum</name>
    <dbReference type="NCBI Taxonomy" id="83401"/>
    <lineage>
        <taxon>Bacteria</taxon>
        <taxon>Pseudomonadati</taxon>
        <taxon>Pseudomonadota</taxon>
        <taxon>Alphaproteobacteria</taxon>
        <taxon>Rhodospirillales</taxon>
        <taxon>Rhodospirillaceae</taxon>
        <taxon>Roseospirillum</taxon>
    </lineage>
</organism>
<dbReference type="Gene3D" id="1.10.287.110">
    <property type="entry name" value="DnaJ domain"/>
    <property type="match status" value="1"/>
</dbReference>
<feature type="compositionally biased region" description="Low complexity" evidence="1">
    <location>
        <begin position="113"/>
        <end position="138"/>
    </location>
</feature>
<dbReference type="Proteomes" id="UP000217076">
    <property type="component" value="Unassembled WGS sequence"/>
</dbReference>
<keyword evidence="3" id="KW-1185">Reference proteome</keyword>
<protein>
    <recommendedName>
        <fullName evidence="4">J domain-containing protein</fullName>
    </recommendedName>
</protein>
<dbReference type="EMBL" id="FNCV01000004">
    <property type="protein sequence ID" value="SDH04946.1"/>
    <property type="molecule type" value="Genomic_DNA"/>
</dbReference>
<sequence length="263" mass="27358">MLTQRYTVPCATAFALEVREVARRRGVAVADLARAALLTLPPATLARLPDPGPPAADDMETVILRSGPAAGQSWHRRPRLQVRLAPGLSAATIRRALALALDLDGGRRTLALAEPAGGAPGPAAATSSGDINGDINGDTNGGDQGGDQGGDDNAPQGSDDNTPPQGSDDNAPAAALSALKDELERLHAIVAVLAFEPLPGGILCRADALHVMGFPPGAIPDERTMRARFRMLATIHHPDGPYGSHRRMSQLNQAMQVLRAGLP</sequence>
<evidence type="ECO:0008006" key="4">
    <source>
        <dbReference type="Google" id="ProtNLM"/>
    </source>
</evidence>
<evidence type="ECO:0000313" key="2">
    <source>
        <dbReference type="EMBL" id="SDH04946.1"/>
    </source>
</evidence>
<name>A0A1G7Z8V7_9PROT</name>
<dbReference type="SUPFAM" id="SSF46565">
    <property type="entry name" value="Chaperone J-domain"/>
    <property type="match status" value="1"/>
</dbReference>
<proteinExistence type="predicted"/>
<dbReference type="STRING" id="83401.SAMN05421742_10433"/>
<dbReference type="AlphaFoldDB" id="A0A1G7Z8V7"/>
<feature type="region of interest" description="Disordered" evidence="1">
    <location>
        <begin position="113"/>
        <end position="172"/>
    </location>
</feature>